<dbReference type="AlphaFoldDB" id="A0AAD8WQM7"/>
<feature type="domain" description="F-box" evidence="2">
    <location>
        <begin position="35"/>
        <end position="71"/>
    </location>
</feature>
<gene>
    <name evidence="3" type="ORF">QYE76_038130</name>
</gene>
<keyword evidence="4" id="KW-1185">Reference proteome</keyword>
<dbReference type="PANTHER" id="PTHR31672:SF2">
    <property type="entry name" value="F-BOX DOMAIN-CONTAINING PROTEIN"/>
    <property type="match status" value="1"/>
</dbReference>
<dbReference type="InterPro" id="IPR013187">
    <property type="entry name" value="F-box-assoc_dom_typ3"/>
</dbReference>
<dbReference type="InterPro" id="IPR036047">
    <property type="entry name" value="F-box-like_dom_sf"/>
</dbReference>
<protein>
    <recommendedName>
        <fullName evidence="2">F-box domain-containing protein</fullName>
    </recommendedName>
</protein>
<evidence type="ECO:0000313" key="3">
    <source>
        <dbReference type="EMBL" id="KAK1677282.1"/>
    </source>
</evidence>
<dbReference type="InterPro" id="IPR017451">
    <property type="entry name" value="F-box-assoc_interact_dom"/>
</dbReference>
<proteinExistence type="predicted"/>
<dbReference type="EMBL" id="JAUUTY010000002">
    <property type="protein sequence ID" value="KAK1677282.1"/>
    <property type="molecule type" value="Genomic_DNA"/>
</dbReference>
<feature type="region of interest" description="Disordered" evidence="1">
    <location>
        <begin position="1"/>
        <end position="28"/>
    </location>
</feature>
<reference evidence="3" key="1">
    <citation type="submission" date="2023-07" db="EMBL/GenBank/DDBJ databases">
        <title>A chromosome-level genome assembly of Lolium multiflorum.</title>
        <authorList>
            <person name="Chen Y."/>
            <person name="Copetti D."/>
            <person name="Kolliker R."/>
            <person name="Studer B."/>
        </authorList>
    </citation>
    <scope>NUCLEOTIDE SEQUENCE</scope>
    <source>
        <strain evidence="3">02402/16</strain>
        <tissue evidence="3">Leaf</tissue>
    </source>
</reference>
<dbReference type="SMART" id="SM00256">
    <property type="entry name" value="FBOX"/>
    <property type="match status" value="1"/>
</dbReference>
<comment type="caution">
    <text evidence="3">The sequence shown here is derived from an EMBL/GenBank/DDBJ whole genome shotgun (WGS) entry which is preliminary data.</text>
</comment>
<accession>A0AAD8WQM7</accession>
<dbReference type="PANTHER" id="PTHR31672">
    <property type="entry name" value="BNACNNG10540D PROTEIN"/>
    <property type="match status" value="1"/>
</dbReference>
<name>A0AAD8WQM7_LOLMU</name>
<sequence length="401" mass="45933">MLLRSRRRVATGEDARRPTVPRRRSRAGPDRLAALPEDILQDILLRLPAKSVLRCRAWRRLASDPAFLLDHHRRQPELALIRSYRASDASDALPSLETLHIRSAQFRPFFGFPKQFGTHFPARASCDGLFVVGQCICNPTTRQWAPLATGPSPHAGTVVALYLHQPSREYRVLYWTLWNPDGNWSSRHVYCVLTVGTDQPRSVGYPVGSGRRGIHIFGAPVLVNGSLHLHWRERFGVRYHEILAFHMVAETFRQMSPPAAVEPRHVMHLLEMGGRLAASIGKDDMTGLTIFVLQEHDVWTYHYQIKLPVMDNMHFQQEQGSWWPKVVSEEGDLLVSCYGHLLHCDKKGNLVANFKFDDDMPVVVPHRLKESLIQHKFFQKKKTPEEEEEEEKSIPMVILDI</sequence>
<dbReference type="InterPro" id="IPR001810">
    <property type="entry name" value="F-box_dom"/>
</dbReference>
<evidence type="ECO:0000313" key="4">
    <source>
        <dbReference type="Proteomes" id="UP001231189"/>
    </source>
</evidence>
<evidence type="ECO:0000259" key="2">
    <source>
        <dbReference type="SMART" id="SM00256"/>
    </source>
</evidence>
<dbReference type="Gene3D" id="1.20.1280.50">
    <property type="match status" value="1"/>
</dbReference>
<evidence type="ECO:0000256" key="1">
    <source>
        <dbReference type="SAM" id="MobiDB-lite"/>
    </source>
</evidence>
<dbReference type="SUPFAM" id="SSF81383">
    <property type="entry name" value="F-box domain"/>
    <property type="match status" value="1"/>
</dbReference>
<dbReference type="Proteomes" id="UP001231189">
    <property type="component" value="Unassembled WGS sequence"/>
</dbReference>
<dbReference type="NCBIfam" id="TIGR01640">
    <property type="entry name" value="F_box_assoc_1"/>
    <property type="match status" value="1"/>
</dbReference>
<dbReference type="InterPro" id="IPR050796">
    <property type="entry name" value="SCF_F-box_component"/>
</dbReference>
<organism evidence="3 4">
    <name type="scientific">Lolium multiflorum</name>
    <name type="common">Italian ryegrass</name>
    <name type="synonym">Lolium perenne subsp. multiflorum</name>
    <dbReference type="NCBI Taxonomy" id="4521"/>
    <lineage>
        <taxon>Eukaryota</taxon>
        <taxon>Viridiplantae</taxon>
        <taxon>Streptophyta</taxon>
        <taxon>Embryophyta</taxon>
        <taxon>Tracheophyta</taxon>
        <taxon>Spermatophyta</taxon>
        <taxon>Magnoliopsida</taxon>
        <taxon>Liliopsida</taxon>
        <taxon>Poales</taxon>
        <taxon>Poaceae</taxon>
        <taxon>BOP clade</taxon>
        <taxon>Pooideae</taxon>
        <taxon>Poodae</taxon>
        <taxon>Poeae</taxon>
        <taxon>Poeae Chloroplast Group 2 (Poeae type)</taxon>
        <taxon>Loliodinae</taxon>
        <taxon>Loliinae</taxon>
        <taxon>Lolium</taxon>
    </lineage>
</organism>
<dbReference type="Pfam" id="PF08268">
    <property type="entry name" value="FBA_3"/>
    <property type="match status" value="1"/>
</dbReference>